<keyword evidence="2 5" id="KW-0812">Transmembrane</keyword>
<comment type="caution">
    <text evidence="7">The sequence shown here is derived from an EMBL/GenBank/DDBJ whole genome shotgun (WGS) entry which is preliminary data.</text>
</comment>
<feature type="domain" description="MARVEL" evidence="6">
    <location>
        <begin position="7"/>
        <end position="161"/>
    </location>
</feature>
<comment type="subcellular location">
    <subcellularLocation>
        <location evidence="1">Membrane</location>
        <topology evidence="1">Multi-pass membrane protein</topology>
    </subcellularLocation>
</comment>
<dbReference type="GO" id="GO:0032126">
    <property type="term" value="C:eisosome"/>
    <property type="evidence" value="ECO:0007669"/>
    <property type="project" value="TreeGrafter"/>
</dbReference>
<keyword evidence="3 5" id="KW-1133">Transmembrane helix</keyword>
<evidence type="ECO:0000256" key="1">
    <source>
        <dbReference type="ARBA" id="ARBA00004141"/>
    </source>
</evidence>
<evidence type="ECO:0000313" key="8">
    <source>
        <dbReference type="Proteomes" id="UP001149165"/>
    </source>
</evidence>
<feature type="transmembrane region" description="Helical" evidence="5">
    <location>
        <begin position="68"/>
        <end position="91"/>
    </location>
</feature>
<keyword evidence="4 5" id="KW-0472">Membrane</keyword>
<organism evidence="7 8">
    <name type="scientific">Penicillium angulare</name>
    <dbReference type="NCBI Taxonomy" id="116970"/>
    <lineage>
        <taxon>Eukaryota</taxon>
        <taxon>Fungi</taxon>
        <taxon>Dikarya</taxon>
        <taxon>Ascomycota</taxon>
        <taxon>Pezizomycotina</taxon>
        <taxon>Eurotiomycetes</taxon>
        <taxon>Eurotiomycetidae</taxon>
        <taxon>Eurotiales</taxon>
        <taxon>Aspergillaceae</taxon>
        <taxon>Penicillium</taxon>
    </lineage>
</organism>
<dbReference type="InterPro" id="IPR008253">
    <property type="entry name" value="Marvel"/>
</dbReference>
<dbReference type="PANTHER" id="PTHR28165">
    <property type="entry name" value="NON-CLASSICAL EXPORT PROTEIN 2-RELATED"/>
    <property type="match status" value="1"/>
</dbReference>
<evidence type="ECO:0000256" key="3">
    <source>
        <dbReference type="ARBA" id="ARBA00022989"/>
    </source>
</evidence>
<name>A0A9W9GER1_9EURO</name>
<keyword evidence="8" id="KW-1185">Reference proteome</keyword>
<dbReference type="AlphaFoldDB" id="A0A9W9GER1"/>
<dbReference type="PANTHER" id="PTHR28165:SF2">
    <property type="entry name" value="MARVEL DOMAIN-CONTAINING PROTEIN"/>
    <property type="match status" value="1"/>
</dbReference>
<dbReference type="OrthoDB" id="2017497at2759"/>
<proteinExistence type="predicted"/>
<dbReference type="Pfam" id="PF01284">
    <property type="entry name" value="MARVEL"/>
    <property type="match status" value="1"/>
</dbReference>
<dbReference type="EMBL" id="JAPQKH010000001">
    <property type="protein sequence ID" value="KAJ5116738.1"/>
    <property type="molecule type" value="Genomic_DNA"/>
</dbReference>
<evidence type="ECO:0000256" key="5">
    <source>
        <dbReference type="SAM" id="Phobius"/>
    </source>
</evidence>
<protein>
    <recommendedName>
        <fullName evidence="6">MARVEL domain-containing protein</fullName>
    </recommendedName>
</protein>
<reference evidence="7" key="2">
    <citation type="journal article" date="2023" name="IMA Fungus">
        <title>Comparative genomic study of the Penicillium genus elucidates a diverse pangenome and 15 lateral gene transfer events.</title>
        <authorList>
            <person name="Petersen C."/>
            <person name="Sorensen T."/>
            <person name="Nielsen M.R."/>
            <person name="Sondergaard T.E."/>
            <person name="Sorensen J.L."/>
            <person name="Fitzpatrick D.A."/>
            <person name="Frisvad J.C."/>
            <person name="Nielsen K.L."/>
        </authorList>
    </citation>
    <scope>NUCLEOTIDE SEQUENCE</scope>
    <source>
        <strain evidence="7">IBT 30069</strain>
    </source>
</reference>
<dbReference type="GO" id="GO:0005886">
    <property type="term" value="C:plasma membrane"/>
    <property type="evidence" value="ECO:0007669"/>
    <property type="project" value="TreeGrafter"/>
</dbReference>
<feature type="transmembrane region" description="Helical" evidence="5">
    <location>
        <begin position="6"/>
        <end position="27"/>
    </location>
</feature>
<gene>
    <name evidence="7" type="ORF">N7456_001086</name>
</gene>
<dbReference type="GO" id="GO:0072659">
    <property type="term" value="P:protein localization to plasma membrane"/>
    <property type="evidence" value="ECO:0007669"/>
    <property type="project" value="TreeGrafter"/>
</dbReference>
<dbReference type="GO" id="GO:0070941">
    <property type="term" value="P:eisosome assembly"/>
    <property type="evidence" value="ECO:0007669"/>
    <property type="project" value="TreeGrafter"/>
</dbReference>
<evidence type="ECO:0000256" key="2">
    <source>
        <dbReference type="ARBA" id="ARBA00022692"/>
    </source>
</evidence>
<accession>A0A9W9GER1</accession>
<dbReference type="InterPro" id="IPR052649">
    <property type="entry name" value="NCE102-like"/>
</dbReference>
<reference evidence="7" key="1">
    <citation type="submission" date="2022-11" db="EMBL/GenBank/DDBJ databases">
        <authorList>
            <person name="Petersen C."/>
        </authorList>
    </citation>
    <scope>NUCLEOTIDE SEQUENCE</scope>
    <source>
        <strain evidence="7">IBT 30069</strain>
    </source>
</reference>
<sequence>MQIIAPIARSFQLLFSIVVLGLSITLARQQYFGKVPAETGYAAFTGALGIVVALIGIAALWVSSLSGIIVWVLDGVTSLALLIAGIIYAVALKGVSCSDPVGAWDNKIISGGCIHDDYYGKICSDRSDSGDHLGTIRSRCKRAEADCAFMFLAFAACACALVASFLTRNK</sequence>
<evidence type="ECO:0000259" key="6">
    <source>
        <dbReference type="Pfam" id="PF01284"/>
    </source>
</evidence>
<dbReference type="Proteomes" id="UP001149165">
    <property type="component" value="Unassembled WGS sequence"/>
</dbReference>
<feature type="transmembrane region" description="Helical" evidence="5">
    <location>
        <begin position="147"/>
        <end position="166"/>
    </location>
</feature>
<evidence type="ECO:0000313" key="7">
    <source>
        <dbReference type="EMBL" id="KAJ5116738.1"/>
    </source>
</evidence>
<evidence type="ECO:0000256" key="4">
    <source>
        <dbReference type="ARBA" id="ARBA00023136"/>
    </source>
</evidence>
<feature type="transmembrane region" description="Helical" evidence="5">
    <location>
        <begin position="39"/>
        <end position="62"/>
    </location>
</feature>